<dbReference type="EMBL" id="JNFF01000019">
    <property type="protein sequence ID" value="KEQ31153.1"/>
    <property type="molecule type" value="Genomic_DNA"/>
</dbReference>
<dbReference type="RefSeq" id="WP_037438250.1">
    <property type="nucleotide sequence ID" value="NZ_JNFF01000019.1"/>
</dbReference>
<dbReference type="AlphaFoldDB" id="A0A081PKD0"/>
<evidence type="ECO:0000313" key="2">
    <source>
        <dbReference type="Proteomes" id="UP000028007"/>
    </source>
</evidence>
<gene>
    <name evidence="1" type="ORF">N180_02575</name>
</gene>
<sequence>MELNDFALPIFAFLDGSEHQQPSITAGRSIILHVPSHTIIEVVDMDDVLEMNLTPEVITFDFVYHNSSGMKENHKMIVHYTTLTEIKLKDIFLEGAKWYSDYLTWEDDNIFNEED</sequence>
<keyword evidence="2" id="KW-1185">Reference proteome</keyword>
<dbReference type="Proteomes" id="UP000028007">
    <property type="component" value="Unassembled WGS sequence"/>
</dbReference>
<accession>A0A081PKD0</accession>
<evidence type="ECO:0000313" key="1">
    <source>
        <dbReference type="EMBL" id="KEQ31153.1"/>
    </source>
</evidence>
<comment type="caution">
    <text evidence="1">The sequence shown here is derived from an EMBL/GenBank/DDBJ whole genome shotgun (WGS) entry which is preliminary data.</text>
</comment>
<organism evidence="1 2">
    <name type="scientific">Pedobacter antarcticus 4BY</name>
    <dbReference type="NCBI Taxonomy" id="1358423"/>
    <lineage>
        <taxon>Bacteria</taxon>
        <taxon>Pseudomonadati</taxon>
        <taxon>Bacteroidota</taxon>
        <taxon>Sphingobacteriia</taxon>
        <taxon>Sphingobacteriales</taxon>
        <taxon>Sphingobacteriaceae</taxon>
        <taxon>Pedobacter</taxon>
    </lineage>
</organism>
<protein>
    <submittedName>
        <fullName evidence="1">Uncharacterized protein</fullName>
    </submittedName>
</protein>
<name>A0A081PKD0_9SPHI</name>
<dbReference type="OrthoDB" id="765218at2"/>
<proteinExistence type="predicted"/>
<reference evidence="1 2" key="1">
    <citation type="journal article" date="1992" name="Int. J. Syst. Bacteriol.">
        <title>Sphingobacterium antarcticus sp. nov. a Psychrotrophic Bacterium from the Soils of Schirmacher Oasis, Antarctica.</title>
        <authorList>
            <person name="Shivaji S."/>
            <person name="Ray M.K."/>
            <person name="Rao N.S."/>
            <person name="Saiserr L."/>
            <person name="Jagannadham M.V."/>
            <person name="Kumar G.S."/>
            <person name="Reddy G."/>
            <person name="Bhargava P.M."/>
        </authorList>
    </citation>
    <scope>NUCLEOTIDE SEQUENCE [LARGE SCALE GENOMIC DNA]</scope>
    <source>
        <strain evidence="1 2">4BY</strain>
    </source>
</reference>